<dbReference type="STRING" id="1173584.SAMN05444851_3367"/>
<reference evidence="3 4" key="1">
    <citation type="submission" date="2016-10" db="EMBL/GenBank/DDBJ databases">
        <authorList>
            <person name="de Groot N.N."/>
        </authorList>
    </citation>
    <scope>NUCLEOTIDE SEQUENCE [LARGE SCALE GENOMIC DNA]</scope>
    <source>
        <strain evidence="3 4">DSM 29439</strain>
    </source>
</reference>
<dbReference type="RefSeq" id="WP_091433695.1">
    <property type="nucleotide sequence ID" value="NZ_FOJB01000003.1"/>
</dbReference>
<keyword evidence="1" id="KW-0479">Metal-binding</keyword>
<dbReference type="GO" id="GO:0046872">
    <property type="term" value="F:metal ion binding"/>
    <property type="evidence" value="ECO:0007669"/>
    <property type="project" value="UniProtKB-KW"/>
</dbReference>
<evidence type="ECO:0000313" key="4">
    <source>
        <dbReference type="Proteomes" id="UP000199650"/>
    </source>
</evidence>
<keyword evidence="2" id="KW-0456">Lyase</keyword>
<dbReference type="SUPFAM" id="SSF53800">
    <property type="entry name" value="Chelatase"/>
    <property type="match status" value="1"/>
</dbReference>
<accession>A0A1I0RC64</accession>
<evidence type="ECO:0000256" key="1">
    <source>
        <dbReference type="ARBA" id="ARBA00022723"/>
    </source>
</evidence>
<protein>
    <submittedName>
        <fullName evidence="3">Sirohydrochlorin ferrochelatase</fullName>
    </submittedName>
</protein>
<evidence type="ECO:0000313" key="3">
    <source>
        <dbReference type="EMBL" id="SEW38186.1"/>
    </source>
</evidence>
<keyword evidence="4" id="KW-1185">Reference proteome</keyword>
<dbReference type="OrthoDB" id="7346027at2"/>
<dbReference type="EMBL" id="FOJB01000003">
    <property type="protein sequence ID" value="SEW38186.1"/>
    <property type="molecule type" value="Genomic_DNA"/>
</dbReference>
<gene>
    <name evidence="3" type="ORF">SAMN05444851_3367</name>
</gene>
<proteinExistence type="predicted"/>
<dbReference type="InterPro" id="IPR002762">
    <property type="entry name" value="CbiX-like"/>
</dbReference>
<dbReference type="Pfam" id="PF01903">
    <property type="entry name" value="CbiX"/>
    <property type="match status" value="1"/>
</dbReference>
<dbReference type="GO" id="GO:0016829">
    <property type="term" value="F:lyase activity"/>
    <property type="evidence" value="ECO:0007669"/>
    <property type="project" value="UniProtKB-KW"/>
</dbReference>
<dbReference type="Proteomes" id="UP000199650">
    <property type="component" value="Unassembled WGS sequence"/>
</dbReference>
<name>A0A1I0RC64_9RHOB</name>
<organism evidence="3 4">
    <name type="scientific">Aliiroseovarius sediminilitoris</name>
    <dbReference type="NCBI Taxonomy" id="1173584"/>
    <lineage>
        <taxon>Bacteria</taxon>
        <taxon>Pseudomonadati</taxon>
        <taxon>Pseudomonadota</taxon>
        <taxon>Alphaproteobacteria</taxon>
        <taxon>Rhodobacterales</taxon>
        <taxon>Paracoccaceae</taxon>
        <taxon>Aliiroseovarius</taxon>
    </lineage>
</organism>
<sequence>MDHIDALIVSHGQPSLPDPAEAALADYVTKVQAHMPDLRLGSATLARPGSLEAQLAKMSPGAVVYPLFMSDGWFVRTCLAGRLGDAPYAVMTPFGMDPALPGLAAAGLRAEGWNDGDPLLLVAHGSGSGRHAPARATYDFADLLAAALSDAAISVGFLEQSPTIPEVAKALPDNILCLPFFAMEGDHVREDVHEELGACAFKGRLLPVISQLPGVDAMVAAAISAELTGARKAASA</sequence>
<dbReference type="AlphaFoldDB" id="A0A1I0RC64"/>
<evidence type="ECO:0000256" key="2">
    <source>
        <dbReference type="ARBA" id="ARBA00023239"/>
    </source>
</evidence>
<dbReference type="Gene3D" id="3.40.50.1400">
    <property type="match status" value="2"/>
</dbReference>